<name>A0A6N3X508_9SYNE</name>
<dbReference type="Proteomes" id="UP000035054">
    <property type="component" value="Unassembled WGS sequence"/>
</dbReference>
<keyword evidence="2" id="KW-1133">Transmembrane helix</keyword>
<dbReference type="AlphaFoldDB" id="A0A6N3X508"/>
<evidence type="ECO:0000313" key="4">
    <source>
        <dbReference type="Proteomes" id="UP000035054"/>
    </source>
</evidence>
<proteinExistence type="predicted"/>
<comment type="caution">
    <text evidence="3">The sequence shown here is derived from an EMBL/GenBank/DDBJ whole genome shotgun (WGS) entry which is preliminary data.</text>
</comment>
<feature type="transmembrane region" description="Helical" evidence="2">
    <location>
        <begin position="35"/>
        <end position="53"/>
    </location>
</feature>
<organism evidence="3 4">
    <name type="scientific">Candidatus Synechococcus spongiarum 142</name>
    <dbReference type="NCBI Taxonomy" id="1608213"/>
    <lineage>
        <taxon>Bacteria</taxon>
        <taxon>Bacillati</taxon>
        <taxon>Cyanobacteriota</taxon>
        <taxon>Cyanophyceae</taxon>
        <taxon>Synechococcales</taxon>
        <taxon>Synechococcaceae</taxon>
        <taxon>Synechococcus</taxon>
    </lineage>
</organism>
<feature type="region of interest" description="Disordered" evidence="1">
    <location>
        <begin position="84"/>
        <end position="107"/>
    </location>
</feature>
<dbReference type="EMBL" id="JXUO01000165">
    <property type="protein sequence ID" value="KKZ14418.1"/>
    <property type="molecule type" value="Genomic_DNA"/>
</dbReference>
<evidence type="ECO:0000256" key="1">
    <source>
        <dbReference type="SAM" id="MobiDB-lite"/>
    </source>
</evidence>
<protein>
    <submittedName>
        <fullName evidence="3">Uncharacterized protein</fullName>
    </submittedName>
</protein>
<gene>
    <name evidence="3" type="ORF">TH68_04900</name>
</gene>
<keyword evidence="2" id="KW-0812">Transmembrane</keyword>
<sequence length="107" mass="11359">MQRRPPWLLIGALAALVLLPGPTLRLLFGLAQGLSLLLLLLSLLAGLAGWLWWRRLQAQITQCPSCGTATMSTTTCPACGYSFTGSTSQGSGDKSDPIDVQAETLDD</sequence>
<accession>A0A6N3X508</accession>
<evidence type="ECO:0000256" key="2">
    <source>
        <dbReference type="SAM" id="Phobius"/>
    </source>
</evidence>
<keyword evidence="2" id="KW-0472">Membrane</keyword>
<evidence type="ECO:0000313" key="3">
    <source>
        <dbReference type="EMBL" id="KKZ14418.1"/>
    </source>
</evidence>
<reference evidence="3 4" key="1">
    <citation type="submission" date="2015-01" db="EMBL/GenBank/DDBJ databases">
        <title>Lifestyle Evolution in Cyanobacterial Symbionts of Sponges.</title>
        <authorList>
            <person name="Burgsdorf I."/>
            <person name="Slaby B.M."/>
            <person name="Handley K.M."/>
            <person name="Haber M."/>
            <person name="Blom J."/>
            <person name="Marshall C.W."/>
            <person name="Gilbert J.A."/>
            <person name="Hentschel U."/>
            <person name="Steindler L."/>
        </authorList>
    </citation>
    <scope>NUCLEOTIDE SEQUENCE [LARGE SCALE GENOMIC DNA]</scope>
    <source>
        <strain evidence="3">142</strain>
    </source>
</reference>